<dbReference type="HOGENOM" id="CLU_000445_104_15_4"/>
<evidence type="ECO:0000259" key="22">
    <source>
        <dbReference type="PROSITE" id="PS50110"/>
    </source>
</evidence>
<evidence type="ECO:0000256" key="11">
    <source>
        <dbReference type="ARBA" id="ARBA00022989"/>
    </source>
</evidence>
<dbReference type="KEGG" id="dar:Daro_3350"/>
<evidence type="ECO:0000259" key="24">
    <source>
        <dbReference type="PROSITE" id="PS50894"/>
    </source>
</evidence>
<organism evidence="25">
    <name type="scientific">Dechloromonas aromatica (strain RCB)</name>
    <dbReference type="NCBI Taxonomy" id="159087"/>
    <lineage>
        <taxon>Bacteria</taxon>
        <taxon>Pseudomonadati</taxon>
        <taxon>Pseudomonadota</taxon>
        <taxon>Betaproteobacteria</taxon>
        <taxon>Rhodocyclales</taxon>
        <taxon>Azonexaceae</taxon>
        <taxon>Dechloromonas</taxon>
    </lineage>
</organism>
<keyword evidence="5 19" id="KW-0597">Phosphoprotein</keyword>
<dbReference type="InterPro" id="IPR003660">
    <property type="entry name" value="HAMP_dom"/>
</dbReference>
<name>Q47AQ2_DECAR</name>
<dbReference type="PANTHER" id="PTHR45339:SF1">
    <property type="entry name" value="HYBRID SIGNAL TRANSDUCTION HISTIDINE KINASE J"/>
    <property type="match status" value="1"/>
</dbReference>
<dbReference type="GO" id="GO:0005886">
    <property type="term" value="C:plasma membrane"/>
    <property type="evidence" value="ECO:0007669"/>
    <property type="project" value="UniProtKB-SubCell"/>
</dbReference>
<feature type="domain" description="Response regulatory" evidence="22">
    <location>
        <begin position="658"/>
        <end position="776"/>
    </location>
</feature>
<dbReference type="eggNOG" id="COG3850">
    <property type="taxonomic scope" value="Bacteria"/>
</dbReference>
<feature type="domain" description="Response regulatory" evidence="22">
    <location>
        <begin position="516"/>
        <end position="637"/>
    </location>
</feature>
<evidence type="ECO:0000256" key="13">
    <source>
        <dbReference type="ARBA" id="ARBA00023136"/>
    </source>
</evidence>
<dbReference type="OrthoDB" id="5519028at2"/>
<dbReference type="PRINTS" id="PR00344">
    <property type="entry name" value="BCTRLSENSOR"/>
</dbReference>
<dbReference type="EC" id="2.7.13.3" evidence="3"/>
<dbReference type="AlphaFoldDB" id="Q47AQ2"/>
<feature type="domain" description="HAMP" evidence="23">
    <location>
        <begin position="184"/>
        <end position="236"/>
    </location>
</feature>
<comment type="function">
    <text evidence="14">Member of the two-component regulatory system BvgS/BvgA. Phosphorylates BvgA via a four-step phosphorelay in response to environmental signals.</text>
</comment>
<evidence type="ECO:0000256" key="1">
    <source>
        <dbReference type="ARBA" id="ARBA00000085"/>
    </source>
</evidence>
<dbReference type="InterPro" id="IPR036890">
    <property type="entry name" value="HATPase_C_sf"/>
</dbReference>
<dbReference type="GO" id="GO:0005524">
    <property type="term" value="F:ATP binding"/>
    <property type="evidence" value="ECO:0007669"/>
    <property type="project" value="UniProtKB-KW"/>
</dbReference>
<dbReference type="InterPro" id="IPR003594">
    <property type="entry name" value="HATPase_dom"/>
</dbReference>
<evidence type="ECO:0000313" key="25">
    <source>
        <dbReference type="EMBL" id="AAZ48079.1"/>
    </source>
</evidence>
<evidence type="ECO:0000256" key="19">
    <source>
        <dbReference type="PROSITE-ProRule" id="PRU00169"/>
    </source>
</evidence>
<dbReference type="Gene3D" id="1.20.120.160">
    <property type="entry name" value="HPT domain"/>
    <property type="match status" value="1"/>
</dbReference>
<evidence type="ECO:0000256" key="14">
    <source>
        <dbReference type="ARBA" id="ARBA00058004"/>
    </source>
</evidence>
<dbReference type="Gene3D" id="6.10.340.10">
    <property type="match status" value="1"/>
</dbReference>
<dbReference type="SMART" id="SM00448">
    <property type="entry name" value="REC"/>
    <property type="match status" value="2"/>
</dbReference>
<evidence type="ECO:0000256" key="5">
    <source>
        <dbReference type="ARBA" id="ARBA00022553"/>
    </source>
</evidence>
<dbReference type="eggNOG" id="COG0784">
    <property type="taxonomic scope" value="Bacteria"/>
</dbReference>
<dbReference type="PROSITE" id="PS50894">
    <property type="entry name" value="HPT"/>
    <property type="match status" value="1"/>
</dbReference>
<keyword evidence="9 25" id="KW-0418">Kinase</keyword>
<feature type="transmembrane region" description="Helical" evidence="20">
    <location>
        <begin position="157"/>
        <end position="178"/>
    </location>
</feature>
<evidence type="ECO:0000256" key="18">
    <source>
        <dbReference type="PROSITE-ProRule" id="PRU00110"/>
    </source>
</evidence>
<evidence type="ECO:0000259" key="21">
    <source>
        <dbReference type="PROSITE" id="PS50109"/>
    </source>
</evidence>
<dbReference type="Pfam" id="PF00072">
    <property type="entry name" value="Response_reg"/>
    <property type="match status" value="2"/>
</dbReference>
<dbReference type="Pfam" id="PF00672">
    <property type="entry name" value="HAMP"/>
    <property type="match status" value="1"/>
</dbReference>
<dbReference type="InterPro" id="IPR011006">
    <property type="entry name" value="CheY-like_superfamily"/>
</dbReference>
<dbReference type="FunFam" id="1.10.287.130:FF:000002">
    <property type="entry name" value="Two-component osmosensing histidine kinase"/>
    <property type="match status" value="1"/>
</dbReference>
<evidence type="ECO:0000256" key="17">
    <source>
        <dbReference type="ARBA" id="ARBA00070152"/>
    </source>
</evidence>
<dbReference type="InterPro" id="IPR036097">
    <property type="entry name" value="HisK_dim/P_sf"/>
</dbReference>
<evidence type="ECO:0000256" key="12">
    <source>
        <dbReference type="ARBA" id="ARBA00023012"/>
    </source>
</evidence>
<evidence type="ECO:0000256" key="10">
    <source>
        <dbReference type="ARBA" id="ARBA00022840"/>
    </source>
</evidence>
<comment type="subcellular location">
    <subcellularLocation>
        <location evidence="2">Cell membrane</location>
        <topology evidence="2">Multi-pass membrane protein</topology>
    </subcellularLocation>
</comment>
<dbReference type="InterPro" id="IPR036641">
    <property type="entry name" value="HPT_dom_sf"/>
</dbReference>
<evidence type="ECO:0000256" key="7">
    <source>
        <dbReference type="ARBA" id="ARBA00022692"/>
    </source>
</evidence>
<gene>
    <name evidence="25" type="ordered locus">Daro_3350</name>
</gene>
<keyword evidence="6" id="KW-0808">Transferase</keyword>
<evidence type="ECO:0000256" key="4">
    <source>
        <dbReference type="ARBA" id="ARBA00022475"/>
    </source>
</evidence>
<dbReference type="PROSITE" id="PS50885">
    <property type="entry name" value="HAMP"/>
    <property type="match status" value="1"/>
</dbReference>
<evidence type="ECO:0000256" key="9">
    <source>
        <dbReference type="ARBA" id="ARBA00022777"/>
    </source>
</evidence>
<dbReference type="InterPro" id="IPR008207">
    <property type="entry name" value="Sig_transdc_His_kin_Hpt_dom"/>
</dbReference>
<comment type="catalytic activity">
    <reaction evidence="1">
        <text>ATP + protein L-histidine = ADP + protein N-phospho-L-histidine.</text>
        <dbReference type="EC" id="2.7.13.3"/>
    </reaction>
</comment>
<dbReference type="PROSITE" id="PS50109">
    <property type="entry name" value="HIS_KIN"/>
    <property type="match status" value="1"/>
</dbReference>
<accession>Q47AQ2</accession>
<dbReference type="eggNOG" id="COG2205">
    <property type="taxonomic scope" value="Bacteria"/>
</dbReference>
<dbReference type="InterPro" id="IPR001789">
    <property type="entry name" value="Sig_transdc_resp-reg_receiver"/>
</dbReference>
<protein>
    <recommendedName>
        <fullName evidence="16">Sensory/regulatory protein RpfC</fullName>
        <ecNumber evidence="3">2.7.13.3</ecNumber>
    </recommendedName>
    <alternativeName>
        <fullName evidence="17">Virulence sensor protein BvgS</fullName>
    </alternativeName>
</protein>
<keyword evidence="13 20" id="KW-0472">Membrane</keyword>
<dbReference type="SUPFAM" id="SSF55874">
    <property type="entry name" value="ATPase domain of HSP90 chaperone/DNA topoisomerase II/histidine kinase"/>
    <property type="match status" value="1"/>
</dbReference>
<dbReference type="SUPFAM" id="SSF52172">
    <property type="entry name" value="CheY-like"/>
    <property type="match status" value="2"/>
</dbReference>
<dbReference type="Gene3D" id="3.30.565.10">
    <property type="entry name" value="Histidine kinase-like ATPase, C-terminal domain"/>
    <property type="match status" value="1"/>
</dbReference>
<feature type="transmembrane region" description="Helical" evidence="20">
    <location>
        <begin position="20"/>
        <end position="42"/>
    </location>
</feature>
<proteinExistence type="predicted"/>
<keyword evidence="12" id="KW-0902">Two-component regulatory system</keyword>
<evidence type="ECO:0000256" key="2">
    <source>
        <dbReference type="ARBA" id="ARBA00004651"/>
    </source>
</evidence>
<dbReference type="PANTHER" id="PTHR45339">
    <property type="entry name" value="HYBRID SIGNAL TRANSDUCTION HISTIDINE KINASE J"/>
    <property type="match status" value="1"/>
</dbReference>
<dbReference type="SUPFAM" id="SSF47384">
    <property type="entry name" value="Homodimeric domain of signal transducing histidine kinase"/>
    <property type="match status" value="1"/>
</dbReference>
<keyword evidence="4" id="KW-1003">Cell membrane</keyword>
<feature type="modified residue" description="4-aspartylphosphate" evidence="19">
    <location>
        <position position="570"/>
    </location>
</feature>
<dbReference type="CDD" id="cd06225">
    <property type="entry name" value="HAMP"/>
    <property type="match status" value="1"/>
</dbReference>
<evidence type="ECO:0000256" key="20">
    <source>
        <dbReference type="SAM" id="Phobius"/>
    </source>
</evidence>
<dbReference type="CDD" id="cd17546">
    <property type="entry name" value="REC_hyHK_CKI1_RcsC-like"/>
    <property type="match status" value="1"/>
</dbReference>
<keyword evidence="8" id="KW-0547">Nucleotide-binding</keyword>
<feature type="modified residue" description="Phosphohistidine" evidence="18">
    <location>
        <position position="863"/>
    </location>
</feature>
<evidence type="ECO:0000256" key="15">
    <source>
        <dbReference type="ARBA" id="ARBA00064003"/>
    </source>
</evidence>
<dbReference type="SMART" id="SM00304">
    <property type="entry name" value="HAMP"/>
    <property type="match status" value="1"/>
</dbReference>
<evidence type="ECO:0000256" key="3">
    <source>
        <dbReference type="ARBA" id="ARBA00012438"/>
    </source>
</evidence>
<keyword evidence="11 20" id="KW-1133">Transmembrane helix</keyword>
<comment type="subunit">
    <text evidence="15">At low DSF concentrations, interacts with RpfF.</text>
</comment>
<keyword evidence="7 20" id="KW-0812">Transmembrane</keyword>
<sequence>MSLPLSTSPLPSRLARINFYVLASAIVFATVFIVFTFVWMTMQAHVEAGYRHLDQLRDKAQPVLMINDRAAAESKFAALKGMPYLHSVAVFREDLSLLVAFDRNGAEVAAPAPLSGPVAGHAYSWRRIDFLAPAQVAGQPAGWLRLSTDLGGAYQHLLGYLGLILVEMAAALAIALHLQSRQVGRLIEPLQDLTRHMADVSVGRLDIRAADSRVTEIDQLVTGFNQMVEQIRERDHWLSTHLGNLEQIVEQRTRELRLAKEAAEAGSQAKSEFLATMSHEIRTPMNGVLGMTELLLGTELEPTQRQFVEAVERSGKHLLHIINDILDFSKIEAGKLELDVVDFDLRNLLEESLELFSQPARRKGLELVADLPPDEKLIVRGDPLRLRQIVTNLLGNAVKFTETGEILLRLLVVEPRDNGLKLALVVSDTGIGIPLDAQEKIFEHFLQADGSTTRKYGGTGLGLAICRHLVDMMGGRIHVESTPGKGAAFTVELDLPLGKLPVASPEKQALPATGARVLVVDDSSTQREVLLALLRGRGFIAEGAASSLAGLSVLKAAVEEGEPYALLLIDTQMPDLPGCDVVRALRADQNLAPTRVIIISAQVDALSKAERASLQIAACLPKPVRQAELLRAIETTLQRRSVSDTAVIDSPARKLRGRVLVAEDNESNLVVARAQLERMGLEVIAASDGQQALDILAEETVDLVLMDCQMPVLDGFAATMALREREAVSGRHLPVIALTANAMKGDRERCKDAGMDEYLAKPYSGEELLTLLARWLPAERRKSAVPTPAVANAQPVASASLPEPVTPLEQTAFDKIRALSPEGGDALVRQVVVAYLKAAEREWGRFDQGLADGDAALMAGAVHALKSSSFNVGAAVFAERCREVEQLAREVRMRELLARVDGLRSEWRRVDAALKAVLVELAA</sequence>
<dbReference type="InterPro" id="IPR003661">
    <property type="entry name" value="HisK_dim/P_dom"/>
</dbReference>
<evidence type="ECO:0000259" key="23">
    <source>
        <dbReference type="PROSITE" id="PS50885"/>
    </source>
</evidence>
<dbReference type="Gene3D" id="1.10.287.130">
    <property type="match status" value="1"/>
</dbReference>
<dbReference type="InterPro" id="IPR004358">
    <property type="entry name" value="Sig_transdc_His_kin-like_C"/>
</dbReference>
<dbReference type="GO" id="GO:0000155">
    <property type="term" value="F:phosphorelay sensor kinase activity"/>
    <property type="evidence" value="ECO:0007669"/>
    <property type="project" value="InterPro"/>
</dbReference>
<dbReference type="Pfam" id="PF01627">
    <property type="entry name" value="Hpt"/>
    <property type="match status" value="1"/>
</dbReference>
<keyword evidence="10 25" id="KW-0067">ATP-binding</keyword>
<feature type="modified residue" description="4-aspartylphosphate" evidence="19">
    <location>
        <position position="707"/>
    </location>
</feature>
<dbReference type="SUPFAM" id="SSF47226">
    <property type="entry name" value="Histidine-containing phosphotransfer domain, HPT domain"/>
    <property type="match status" value="1"/>
</dbReference>
<dbReference type="FunFam" id="3.30.565.10:FF:000010">
    <property type="entry name" value="Sensor histidine kinase RcsC"/>
    <property type="match status" value="1"/>
</dbReference>
<reference evidence="25" key="1">
    <citation type="submission" date="2005-08" db="EMBL/GenBank/DDBJ databases">
        <title>Complete sequence of Dechloromonas aromatica RCB.</title>
        <authorList>
            <person name="Salinero K.K."/>
            <person name="Copeland A."/>
            <person name="Lucas S."/>
            <person name="Lapidus A."/>
            <person name="Barry K."/>
            <person name="Detter J.C."/>
            <person name="Glavina T."/>
            <person name="Hammon N."/>
            <person name="Israni S."/>
            <person name="Pitluck S."/>
            <person name="Di Bartolo G."/>
            <person name="Trong S."/>
            <person name="Schmutz J."/>
            <person name="Larimer F."/>
            <person name="Land M."/>
            <person name="Ivanova N."/>
            <person name="Richardson P."/>
        </authorList>
    </citation>
    <scope>NUCLEOTIDE SEQUENCE</scope>
    <source>
        <strain evidence="25">RCB</strain>
    </source>
</reference>
<dbReference type="Pfam" id="PF00512">
    <property type="entry name" value="HisKA"/>
    <property type="match status" value="1"/>
</dbReference>
<dbReference type="SMART" id="SM00387">
    <property type="entry name" value="HATPase_c"/>
    <property type="match status" value="1"/>
</dbReference>
<dbReference type="eggNOG" id="COG2198">
    <property type="taxonomic scope" value="Bacteria"/>
</dbReference>
<dbReference type="InterPro" id="IPR005467">
    <property type="entry name" value="His_kinase_dom"/>
</dbReference>
<dbReference type="CDD" id="cd00082">
    <property type="entry name" value="HisKA"/>
    <property type="match status" value="1"/>
</dbReference>
<dbReference type="Gene3D" id="3.40.50.2300">
    <property type="match status" value="2"/>
</dbReference>
<feature type="domain" description="HPt" evidence="24">
    <location>
        <begin position="824"/>
        <end position="917"/>
    </location>
</feature>
<evidence type="ECO:0000256" key="8">
    <source>
        <dbReference type="ARBA" id="ARBA00022741"/>
    </source>
</evidence>
<dbReference type="CDD" id="cd00156">
    <property type="entry name" value="REC"/>
    <property type="match status" value="1"/>
</dbReference>
<dbReference type="SUPFAM" id="SSF158472">
    <property type="entry name" value="HAMP domain-like"/>
    <property type="match status" value="1"/>
</dbReference>
<evidence type="ECO:0000256" key="6">
    <source>
        <dbReference type="ARBA" id="ARBA00022679"/>
    </source>
</evidence>
<dbReference type="Pfam" id="PF02518">
    <property type="entry name" value="HATPase_c"/>
    <property type="match status" value="1"/>
</dbReference>
<evidence type="ECO:0000256" key="16">
    <source>
        <dbReference type="ARBA" id="ARBA00068150"/>
    </source>
</evidence>
<dbReference type="CDD" id="cd16922">
    <property type="entry name" value="HATPase_EvgS-ArcB-TorS-like"/>
    <property type="match status" value="1"/>
</dbReference>
<dbReference type="EMBL" id="CP000089">
    <property type="protein sequence ID" value="AAZ48079.1"/>
    <property type="molecule type" value="Genomic_DNA"/>
</dbReference>
<feature type="domain" description="Histidine kinase" evidence="21">
    <location>
        <begin position="276"/>
        <end position="497"/>
    </location>
</feature>
<dbReference type="SMART" id="SM00388">
    <property type="entry name" value="HisKA"/>
    <property type="match status" value="1"/>
</dbReference>
<dbReference type="STRING" id="159087.Daro_3350"/>
<dbReference type="PROSITE" id="PS50110">
    <property type="entry name" value="RESPONSE_REGULATORY"/>
    <property type="match status" value="2"/>
</dbReference>